<evidence type="ECO:0000256" key="2">
    <source>
        <dbReference type="ARBA" id="ARBA00012379"/>
    </source>
</evidence>
<name>A0A9C7EZ63_9VIRU</name>
<dbReference type="EMBL" id="LC738881">
    <property type="protein sequence ID" value="BDT63157.1"/>
    <property type="molecule type" value="Genomic_DNA"/>
</dbReference>
<evidence type="ECO:0000259" key="5">
    <source>
        <dbReference type="Pfam" id="PF00692"/>
    </source>
</evidence>
<dbReference type="NCBIfam" id="NF001862">
    <property type="entry name" value="PRK00601.1"/>
    <property type="match status" value="1"/>
</dbReference>
<evidence type="ECO:0000313" key="6">
    <source>
        <dbReference type="EMBL" id="BDT63157.1"/>
    </source>
</evidence>
<comment type="similarity">
    <text evidence="1">Belongs to the dUTPase family.</text>
</comment>
<dbReference type="InterPro" id="IPR029054">
    <property type="entry name" value="dUTPase-like"/>
</dbReference>
<dbReference type="Gene3D" id="2.70.40.10">
    <property type="match status" value="1"/>
</dbReference>
<dbReference type="GO" id="GO:0046081">
    <property type="term" value="P:dUTP catabolic process"/>
    <property type="evidence" value="ECO:0007669"/>
    <property type="project" value="InterPro"/>
</dbReference>
<reference evidence="6" key="1">
    <citation type="submission" date="2022-10" db="EMBL/GenBank/DDBJ databases">
        <title>Genome sequences of endogenous nimaviruses in decapod crustaceans.</title>
        <authorList>
            <person name="Kawato S."/>
            <person name="Nozaki R."/>
            <person name="Kondo H."/>
            <person name="Hirono I."/>
        </authorList>
    </citation>
    <scope>NUCLEOTIDE SEQUENCE</scope>
    <source>
        <strain evidence="6">Fukuoka2019</strain>
    </source>
</reference>
<evidence type="ECO:0000256" key="3">
    <source>
        <dbReference type="ARBA" id="ARBA00022801"/>
    </source>
</evidence>
<dbReference type="CDD" id="cd07557">
    <property type="entry name" value="trimeric_dUTPase"/>
    <property type="match status" value="1"/>
</dbReference>
<dbReference type="Pfam" id="PF00692">
    <property type="entry name" value="dUTPase"/>
    <property type="match status" value="1"/>
</dbReference>
<feature type="domain" description="dUTPase-like" evidence="5">
    <location>
        <begin position="15"/>
        <end position="139"/>
    </location>
</feature>
<dbReference type="GO" id="GO:0000287">
    <property type="term" value="F:magnesium ion binding"/>
    <property type="evidence" value="ECO:0007669"/>
    <property type="project" value="InterPro"/>
</dbReference>
<evidence type="ECO:0000256" key="1">
    <source>
        <dbReference type="ARBA" id="ARBA00006581"/>
    </source>
</evidence>
<keyword evidence="3" id="KW-0378">Hydrolase</keyword>
<dbReference type="GO" id="GO:0006226">
    <property type="term" value="P:dUMP biosynthetic process"/>
    <property type="evidence" value="ECO:0007669"/>
    <property type="project" value="InterPro"/>
</dbReference>
<dbReference type="SUPFAM" id="SSF51283">
    <property type="entry name" value="dUTPase-like"/>
    <property type="match status" value="1"/>
</dbReference>
<keyword evidence="4" id="KW-0546">Nucleotide metabolism</keyword>
<dbReference type="InterPro" id="IPR036157">
    <property type="entry name" value="dUTPase-like_sf"/>
</dbReference>
<dbReference type="PANTHER" id="PTHR11241:SF0">
    <property type="entry name" value="DEOXYURIDINE 5'-TRIPHOSPHATE NUCLEOTIDOHYDROLASE"/>
    <property type="match status" value="1"/>
</dbReference>
<evidence type="ECO:0000256" key="4">
    <source>
        <dbReference type="ARBA" id="ARBA00023080"/>
    </source>
</evidence>
<dbReference type="PANTHER" id="PTHR11241">
    <property type="entry name" value="DEOXYURIDINE 5'-TRIPHOSPHATE NUCLEOTIDOHYDROLASE"/>
    <property type="match status" value="1"/>
</dbReference>
<dbReference type="NCBIfam" id="TIGR00576">
    <property type="entry name" value="dut"/>
    <property type="match status" value="1"/>
</dbReference>
<proteinExistence type="inferred from homology"/>
<sequence>MEPLTVKYEKIRTLATIPRKASLGAAAYDVYAAEDVAIGASQITRVPTGLRVMVSPGHCAQLVSRSGLALWDNVFVLAGLIDSDYTGEVSVVLCNYGLSNYYIKAGDRIAQMVFARVLEPTFYEVKRDSEGTKTLDEIQQYLTKSQMKRGEGGFGSSGK</sequence>
<dbReference type="EC" id="3.6.1.23" evidence="2"/>
<protein>
    <recommendedName>
        <fullName evidence="2">dUTP diphosphatase</fullName>
        <ecNumber evidence="2">3.6.1.23</ecNumber>
    </recommendedName>
</protein>
<dbReference type="InterPro" id="IPR033704">
    <property type="entry name" value="dUTPase_trimeric"/>
</dbReference>
<accession>A0A9C7EZ63</accession>
<organism evidence="6">
    <name type="scientific">Sicyonia whispovirus</name>
    <dbReference type="NCBI Taxonomy" id="2984283"/>
    <lineage>
        <taxon>Viruses</taxon>
        <taxon>Viruses incertae sedis</taxon>
        <taxon>Naldaviricetes</taxon>
        <taxon>Nimaviridae</taxon>
        <taxon>Whispovirus</taxon>
    </lineage>
</organism>
<dbReference type="InterPro" id="IPR008181">
    <property type="entry name" value="dUTPase"/>
</dbReference>
<dbReference type="GO" id="GO:0004170">
    <property type="term" value="F:dUTP diphosphatase activity"/>
    <property type="evidence" value="ECO:0007669"/>
    <property type="project" value="UniProtKB-EC"/>
</dbReference>